<dbReference type="PANTHER" id="PTHR15503:SF45">
    <property type="entry name" value="RNA-DIRECTED DNA POLYMERASE HOMOLOG"/>
    <property type="match status" value="1"/>
</dbReference>
<comment type="caution">
    <text evidence="2">The sequence shown here is derived from an EMBL/GenBank/DDBJ whole genome shotgun (WGS) entry which is preliminary data.</text>
</comment>
<reference evidence="2" key="2">
    <citation type="journal article" date="2024" name="Plant">
        <title>Genomic evolution and insights into agronomic trait innovations of Sesamum species.</title>
        <authorList>
            <person name="Miao H."/>
            <person name="Wang L."/>
            <person name="Qu L."/>
            <person name="Liu H."/>
            <person name="Sun Y."/>
            <person name="Le M."/>
            <person name="Wang Q."/>
            <person name="Wei S."/>
            <person name="Zheng Y."/>
            <person name="Lin W."/>
            <person name="Duan Y."/>
            <person name="Cao H."/>
            <person name="Xiong S."/>
            <person name="Wang X."/>
            <person name="Wei L."/>
            <person name="Li C."/>
            <person name="Ma Q."/>
            <person name="Ju M."/>
            <person name="Zhao R."/>
            <person name="Li G."/>
            <person name="Mu C."/>
            <person name="Tian Q."/>
            <person name="Mei H."/>
            <person name="Zhang T."/>
            <person name="Gao T."/>
            <person name="Zhang H."/>
        </authorList>
    </citation>
    <scope>NUCLEOTIDE SEQUENCE</scope>
    <source>
        <strain evidence="2">KEN1</strain>
    </source>
</reference>
<gene>
    <name evidence="2" type="ORF">Slati_3912600</name>
</gene>
<dbReference type="InterPro" id="IPR043128">
    <property type="entry name" value="Rev_trsase/Diguanyl_cyclase"/>
</dbReference>
<dbReference type="Gene3D" id="3.30.70.270">
    <property type="match status" value="1"/>
</dbReference>
<organism evidence="2">
    <name type="scientific">Sesamum latifolium</name>
    <dbReference type="NCBI Taxonomy" id="2727402"/>
    <lineage>
        <taxon>Eukaryota</taxon>
        <taxon>Viridiplantae</taxon>
        <taxon>Streptophyta</taxon>
        <taxon>Embryophyta</taxon>
        <taxon>Tracheophyta</taxon>
        <taxon>Spermatophyta</taxon>
        <taxon>Magnoliopsida</taxon>
        <taxon>eudicotyledons</taxon>
        <taxon>Gunneridae</taxon>
        <taxon>Pentapetalae</taxon>
        <taxon>asterids</taxon>
        <taxon>lamiids</taxon>
        <taxon>Lamiales</taxon>
        <taxon>Pedaliaceae</taxon>
        <taxon>Sesamum</taxon>
    </lineage>
</organism>
<evidence type="ECO:0000313" key="2">
    <source>
        <dbReference type="EMBL" id="KAL0405987.1"/>
    </source>
</evidence>
<dbReference type="EMBL" id="JACGWN010000014">
    <property type="protein sequence ID" value="KAL0405987.1"/>
    <property type="molecule type" value="Genomic_DNA"/>
</dbReference>
<feature type="region of interest" description="Disordered" evidence="1">
    <location>
        <begin position="122"/>
        <end position="245"/>
    </location>
</feature>
<dbReference type="Pfam" id="PF08284">
    <property type="entry name" value="RVP_2"/>
    <property type="match status" value="2"/>
</dbReference>
<reference evidence="2" key="1">
    <citation type="submission" date="2020-06" db="EMBL/GenBank/DDBJ databases">
        <authorList>
            <person name="Li T."/>
            <person name="Hu X."/>
            <person name="Zhang T."/>
            <person name="Song X."/>
            <person name="Zhang H."/>
            <person name="Dai N."/>
            <person name="Sheng W."/>
            <person name="Hou X."/>
            <person name="Wei L."/>
        </authorList>
    </citation>
    <scope>NUCLEOTIDE SEQUENCE</scope>
    <source>
        <strain evidence="2">KEN1</strain>
        <tissue evidence="2">Leaf</tissue>
    </source>
</reference>
<dbReference type="Gene3D" id="2.40.70.10">
    <property type="entry name" value="Acid Proteases"/>
    <property type="match status" value="1"/>
</dbReference>
<dbReference type="InterPro" id="IPR021109">
    <property type="entry name" value="Peptidase_aspartic_dom_sf"/>
</dbReference>
<feature type="compositionally biased region" description="Low complexity" evidence="1">
    <location>
        <begin position="198"/>
        <end position="212"/>
    </location>
</feature>
<dbReference type="SUPFAM" id="SSF56672">
    <property type="entry name" value="DNA/RNA polymerases"/>
    <property type="match status" value="1"/>
</dbReference>
<dbReference type="InterPro" id="IPR032567">
    <property type="entry name" value="RTL1-rel"/>
</dbReference>
<dbReference type="PANTHER" id="PTHR15503">
    <property type="entry name" value="LDOC1 RELATED"/>
    <property type="match status" value="1"/>
</dbReference>
<name>A0AAW2TN12_9LAMI</name>
<dbReference type="AlphaFoldDB" id="A0AAW2TN12"/>
<evidence type="ECO:0000256" key="1">
    <source>
        <dbReference type="SAM" id="MobiDB-lite"/>
    </source>
</evidence>
<feature type="compositionally biased region" description="Low complexity" evidence="1">
    <location>
        <begin position="221"/>
        <end position="245"/>
    </location>
</feature>
<dbReference type="Gene3D" id="3.10.10.10">
    <property type="entry name" value="HIV Type 1 Reverse Transcriptase, subunit A, domain 1"/>
    <property type="match status" value="1"/>
</dbReference>
<protein>
    <submittedName>
        <fullName evidence="2">Retrovirus-related Pol polyprotein from transposon.6</fullName>
    </submittedName>
</protein>
<feature type="compositionally biased region" description="Basic and acidic residues" evidence="1">
    <location>
        <begin position="122"/>
        <end position="135"/>
    </location>
</feature>
<sequence>MFDVMSCAGIATHLASVGISHTMGLPPNYAQILQMAFQAQAQFFAQIYAPAPTAPVAQMVPTIHRNYERIRKMGATEFEVATQEDCCYRFEQGLRPEIKRGLAIRISNFKILVELAVRMEEEVAEDKKKGEEKKKSSYIRGESSRLTKRGNGRSFSDRGGSFSQSGFTSRGNGGSRFSGPVGFNRGSTERSVSGGVAPGTQSQGSMGSSGPGIERARSRGRGTNNRNGSHTIGRSTSGTGTQSTLGHTQARIYHMTKEEAPASKDVILGTILVFDVEAYALIDPSFTHSYISSKLASKIPDLVVMDLRDFDVILGMDWLSQNKAIVECYNKEVVIESSGEPKVVFVGDRQVMPVCVISAIEARRLILEGCEAYLANVIDTKMDIPTLQEIPIMINFPEVFPDDLPVLPPQREVGFTIETFPGVAPISISPYRIAPIKLRELKKKIEELLEKRFIRLSTSPWGAPVLFVKKKDGSMRNREEHEQYLRIVLQTLKEKELYAKLSKCEFWVNQVVFLEHVISGDGIMPDPAKVKAIMG</sequence>
<accession>A0AAW2TN12</accession>
<dbReference type="InterPro" id="IPR043502">
    <property type="entry name" value="DNA/RNA_pol_sf"/>
</dbReference>
<proteinExistence type="predicted"/>
<feature type="compositionally biased region" description="Low complexity" evidence="1">
    <location>
        <begin position="152"/>
        <end position="167"/>
    </location>
</feature>